<dbReference type="EMBL" id="JRNN01000073">
    <property type="protein sequence ID" value="KGF34136.1"/>
    <property type="molecule type" value="Genomic_DNA"/>
</dbReference>
<dbReference type="AlphaFoldDB" id="A0A095ZIE9"/>
<protein>
    <submittedName>
        <fullName evidence="1">Uncharacterized protein</fullName>
    </submittedName>
</protein>
<organism evidence="1 2">
    <name type="scientific">Hoylesella buccalis DNF00853</name>
    <dbReference type="NCBI Taxonomy" id="1401074"/>
    <lineage>
        <taxon>Bacteria</taxon>
        <taxon>Pseudomonadati</taxon>
        <taxon>Bacteroidota</taxon>
        <taxon>Bacteroidia</taxon>
        <taxon>Bacteroidales</taxon>
        <taxon>Prevotellaceae</taxon>
        <taxon>Hoylesella</taxon>
    </lineage>
</organism>
<evidence type="ECO:0000313" key="1">
    <source>
        <dbReference type="EMBL" id="KGF34136.1"/>
    </source>
</evidence>
<sequence length="80" mass="9032">MYVFWDFFLVWHSEKKDFFILRILTFSVPLHKTGIASATPNKLGCDRLALSLHKTVIASATSNKLGCARLALSLYDINNT</sequence>
<dbReference type="Proteomes" id="UP000029556">
    <property type="component" value="Unassembled WGS sequence"/>
</dbReference>
<gene>
    <name evidence="1" type="ORF">HMPREF2137_09370</name>
</gene>
<comment type="caution">
    <text evidence="1">The sequence shown here is derived from an EMBL/GenBank/DDBJ whole genome shotgun (WGS) entry which is preliminary data.</text>
</comment>
<accession>A0A095ZIE9</accession>
<reference evidence="1 2" key="1">
    <citation type="submission" date="2014-07" db="EMBL/GenBank/DDBJ databases">
        <authorList>
            <person name="McCorrison J."/>
            <person name="Sanka R."/>
            <person name="Torralba M."/>
            <person name="Gillis M."/>
            <person name="Haft D.H."/>
            <person name="Methe B."/>
            <person name="Sutton G."/>
            <person name="Nelson K.E."/>
        </authorList>
    </citation>
    <scope>NUCLEOTIDE SEQUENCE [LARGE SCALE GENOMIC DNA]</scope>
    <source>
        <strain evidence="1 2">DNF00853</strain>
    </source>
</reference>
<proteinExistence type="predicted"/>
<name>A0A095ZIE9_9BACT</name>
<evidence type="ECO:0000313" key="2">
    <source>
        <dbReference type="Proteomes" id="UP000029556"/>
    </source>
</evidence>